<dbReference type="AlphaFoldDB" id="A0AAE2CQN2"/>
<sequence>MGIPSKASILLTCKSLLSVPRDQQVPRLGMKDKSFFVDDVEGELASNFLRGDLTLIDKAYVENLHWPRVVDFFISCLARCGLGGPLSKEATKRADEERTQMEKERRPVMEA</sequence>
<protein>
    <submittedName>
        <fullName evidence="2">Uncharacterized protein</fullName>
    </submittedName>
</protein>
<reference evidence="2" key="2">
    <citation type="journal article" date="2024" name="Plant">
        <title>Genomic evolution and insights into agronomic trait innovations of Sesamum species.</title>
        <authorList>
            <person name="Miao H."/>
            <person name="Wang L."/>
            <person name="Qu L."/>
            <person name="Liu H."/>
            <person name="Sun Y."/>
            <person name="Le M."/>
            <person name="Wang Q."/>
            <person name="Wei S."/>
            <person name="Zheng Y."/>
            <person name="Lin W."/>
            <person name="Duan Y."/>
            <person name="Cao H."/>
            <person name="Xiong S."/>
            <person name="Wang X."/>
            <person name="Wei L."/>
            <person name="Li C."/>
            <person name="Ma Q."/>
            <person name="Ju M."/>
            <person name="Zhao R."/>
            <person name="Li G."/>
            <person name="Mu C."/>
            <person name="Tian Q."/>
            <person name="Mei H."/>
            <person name="Zhang T."/>
            <person name="Gao T."/>
            <person name="Zhang H."/>
        </authorList>
    </citation>
    <scope>NUCLEOTIDE SEQUENCE</scope>
    <source>
        <strain evidence="2">3651</strain>
    </source>
</reference>
<feature type="compositionally biased region" description="Basic and acidic residues" evidence="1">
    <location>
        <begin position="89"/>
        <end position="111"/>
    </location>
</feature>
<organism evidence="2 3">
    <name type="scientific">Sesamum alatum</name>
    <dbReference type="NCBI Taxonomy" id="300844"/>
    <lineage>
        <taxon>Eukaryota</taxon>
        <taxon>Viridiplantae</taxon>
        <taxon>Streptophyta</taxon>
        <taxon>Embryophyta</taxon>
        <taxon>Tracheophyta</taxon>
        <taxon>Spermatophyta</taxon>
        <taxon>Magnoliopsida</taxon>
        <taxon>eudicotyledons</taxon>
        <taxon>Gunneridae</taxon>
        <taxon>Pentapetalae</taxon>
        <taxon>asterids</taxon>
        <taxon>lamiids</taxon>
        <taxon>Lamiales</taxon>
        <taxon>Pedaliaceae</taxon>
        <taxon>Sesamum</taxon>
    </lineage>
</organism>
<accession>A0AAE2CQN2</accession>
<reference evidence="2" key="1">
    <citation type="submission" date="2020-06" db="EMBL/GenBank/DDBJ databases">
        <authorList>
            <person name="Li T."/>
            <person name="Hu X."/>
            <person name="Zhang T."/>
            <person name="Song X."/>
            <person name="Zhang H."/>
            <person name="Dai N."/>
            <person name="Sheng W."/>
            <person name="Hou X."/>
            <person name="Wei L."/>
        </authorList>
    </citation>
    <scope>NUCLEOTIDE SEQUENCE</scope>
    <source>
        <strain evidence="2">3651</strain>
        <tissue evidence="2">Leaf</tissue>
    </source>
</reference>
<name>A0AAE2CQN2_9LAMI</name>
<comment type="caution">
    <text evidence="2">The sequence shown here is derived from an EMBL/GenBank/DDBJ whole genome shotgun (WGS) entry which is preliminary data.</text>
</comment>
<evidence type="ECO:0000313" key="2">
    <source>
        <dbReference type="EMBL" id="KAK4430955.1"/>
    </source>
</evidence>
<keyword evidence="3" id="KW-1185">Reference proteome</keyword>
<evidence type="ECO:0000256" key="1">
    <source>
        <dbReference type="SAM" id="MobiDB-lite"/>
    </source>
</evidence>
<gene>
    <name evidence="2" type="ORF">Salat_0857500</name>
</gene>
<dbReference type="Proteomes" id="UP001293254">
    <property type="component" value="Unassembled WGS sequence"/>
</dbReference>
<feature type="region of interest" description="Disordered" evidence="1">
    <location>
        <begin position="86"/>
        <end position="111"/>
    </location>
</feature>
<evidence type="ECO:0000313" key="3">
    <source>
        <dbReference type="Proteomes" id="UP001293254"/>
    </source>
</evidence>
<dbReference type="EMBL" id="JACGWO010000003">
    <property type="protein sequence ID" value="KAK4430955.1"/>
    <property type="molecule type" value="Genomic_DNA"/>
</dbReference>
<proteinExistence type="predicted"/>